<gene>
    <name evidence="3" type="ORF">SAMN05444272_4088</name>
</gene>
<feature type="coiled-coil region" evidence="1">
    <location>
        <begin position="197"/>
        <end position="252"/>
    </location>
</feature>
<dbReference type="Gene3D" id="1.20.1600.10">
    <property type="entry name" value="Outer membrane efflux proteins (OEP)"/>
    <property type="match status" value="1"/>
</dbReference>
<evidence type="ECO:0000313" key="3">
    <source>
        <dbReference type="EMBL" id="SHN10033.1"/>
    </source>
</evidence>
<dbReference type="PANTHER" id="PTHR30203:SF24">
    <property type="entry name" value="BLR4935 PROTEIN"/>
    <property type="match status" value="1"/>
</dbReference>
<evidence type="ECO:0000313" key="4">
    <source>
        <dbReference type="Proteomes" id="UP000186002"/>
    </source>
</evidence>
<dbReference type="EMBL" id="FRBW01000005">
    <property type="protein sequence ID" value="SHN10033.1"/>
    <property type="molecule type" value="Genomic_DNA"/>
</dbReference>
<organism evidence="3 4">
    <name type="scientific">Roseibium suaedae</name>
    <dbReference type="NCBI Taxonomy" id="735517"/>
    <lineage>
        <taxon>Bacteria</taxon>
        <taxon>Pseudomonadati</taxon>
        <taxon>Pseudomonadota</taxon>
        <taxon>Alphaproteobacteria</taxon>
        <taxon>Hyphomicrobiales</taxon>
        <taxon>Stappiaceae</taxon>
        <taxon>Roseibium</taxon>
    </lineage>
</organism>
<keyword evidence="2" id="KW-0732">Signal</keyword>
<feature type="chain" id="PRO_5013382816" evidence="2">
    <location>
        <begin position="25"/>
        <end position="503"/>
    </location>
</feature>
<sequence length="503" mass="53664">MTGKAKKLAAVTLLGALLSGCVSADQIDSYSAAEPGFASVAGETSRRMAGKSTVWIQNADQARATADRVHGLVFRKTITADTAVQVALLNNRGLQSAYAELGMSAADAWQETMLENPVVSIGLLGIAAPEVNGIRTLEGMVAANLLSLSTRKRRVDIADIRFRQSQASAVEATLALASQTRRAWIEAVAAFETVTLLNQAQAAADAASELAQKLGETGAMPKAAQAREHAFYAELTGQKAQARLAAQLAKEQLTRLMGLWGDDTNYFVPDALPRLPGSPRRIRAVESDALRGRIDLQIAKLELEAVAQSYKLTNATRYVSDLELIAGVEAEREIETEYELDGGSLEEHKSKKTVATPQIELEFAIPLFDSGKASLRKAEFAYMQAANRLAEKAVTIRSEARSSYTAYQSTHKIARHYRDAVLPLRKTVEAEALLTYNGMITSTFDLLADTRARINTALLASDAKRAFWISEADLAAAIVGGGVAASAGGAAPQMTAEAGGGGH</sequence>
<dbReference type="PANTHER" id="PTHR30203">
    <property type="entry name" value="OUTER MEMBRANE CATION EFFLUX PROTEIN"/>
    <property type="match status" value="1"/>
</dbReference>
<dbReference type="AlphaFoldDB" id="A0A1M7P0Q2"/>
<dbReference type="STRING" id="735517.SAMN05444272_4088"/>
<evidence type="ECO:0000256" key="2">
    <source>
        <dbReference type="SAM" id="SignalP"/>
    </source>
</evidence>
<protein>
    <submittedName>
        <fullName evidence="3">Outer membrane protein TolC</fullName>
    </submittedName>
</protein>
<feature type="signal peptide" evidence="2">
    <location>
        <begin position="1"/>
        <end position="24"/>
    </location>
</feature>
<keyword evidence="1" id="KW-0175">Coiled coil</keyword>
<dbReference type="InterPro" id="IPR010131">
    <property type="entry name" value="MdtP/NodT-like"/>
</dbReference>
<accession>A0A1M7P0Q2</accession>
<evidence type="ECO:0000256" key="1">
    <source>
        <dbReference type="SAM" id="Coils"/>
    </source>
</evidence>
<name>A0A1M7P0Q2_9HYPH</name>
<dbReference type="PROSITE" id="PS51257">
    <property type="entry name" value="PROKAR_LIPOPROTEIN"/>
    <property type="match status" value="1"/>
</dbReference>
<proteinExistence type="predicted"/>
<keyword evidence="4" id="KW-1185">Reference proteome</keyword>
<dbReference type="SUPFAM" id="SSF56954">
    <property type="entry name" value="Outer membrane efflux proteins (OEP)"/>
    <property type="match status" value="1"/>
</dbReference>
<reference evidence="3 4" key="1">
    <citation type="submission" date="2016-11" db="EMBL/GenBank/DDBJ databases">
        <authorList>
            <person name="Jaros S."/>
            <person name="Januszkiewicz K."/>
            <person name="Wedrychowicz H."/>
        </authorList>
    </citation>
    <scope>NUCLEOTIDE SEQUENCE [LARGE SCALE GENOMIC DNA]</scope>
    <source>
        <strain evidence="3 4">DSM 22153</strain>
    </source>
</reference>
<dbReference type="GO" id="GO:0015562">
    <property type="term" value="F:efflux transmembrane transporter activity"/>
    <property type="evidence" value="ECO:0007669"/>
    <property type="project" value="InterPro"/>
</dbReference>
<dbReference type="OrthoDB" id="237412at2"/>
<dbReference type="RefSeq" id="WP_073015188.1">
    <property type="nucleotide sequence ID" value="NZ_FRBW01000005.1"/>
</dbReference>
<dbReference type="Proteomes" id="UP000186002">
    <property type="component" value="Unassembled WGS sequence"/>
</dbReference>